<dbReference type="AlphaFoldDB" id="A0A1G8HYP9"/>
<organism evidence="2 3">
    <name type="scientific">Salipiger marinus</name>
    <dbReference type="NCBI Taxonomy" id="555512"/>
    <lineage>
        <taxon>Bacteria</taxon>
        <taxon>Pseudomonadati</taxon>
        <taxon>Pseudomonadota</taxon>
        <taxon>Alphaproteobacteria</taxon>
        <taxon>Rhodobacterales</taxon>
        <taxon>Roseobacteraceae</taxon>
        <taxon>Salipiger</taxon>
    </lineage>
</organism>
<dbReference type="PANTHER" id="PTHR31302:SF0">
    <property type="entry name" value="TRANSMEMBRANE PROTEIN WITH METALLOPHOSPHOESTERASE DOMAIN"/>
    <property type="match status" value="1"/>
</dbReference>
<dbReference type="STRING" id="555512.SAMN04487993_1001114"/>
<dbReference type="InterPro" id="IPR004843">
    <property type="entry name" value="Calcineurin-like_PHP"/>
</dbReference>
<keyword evidence="3" id="KW-1185">Reference proteome</keyword>
<feature type="domain" description="Calcineurin-like phosphoesterase" evidence="1">
    <location>
        <begin position="3"/>
        <end position="206"/>
    </location>
</feature>
<dbReference type="GO" id="GO:0016787">
    <property type="term" value="F:hydrolase activity"/>
    <property type="evidence" value="ECO:0007669"/>
    <property type="project" value="InterPro"/>
</dbReference>
<dbReference type="Pfam" id="PF00149">
    <property type="entry name" value="Metallophos"/>
    <property type="match status" value="1"/>
</dbReference>
<name>A0A1G8HYP9_9RHOB</name>
<gene>
    <name evidence="2" type="ORF">SAMN04487993_1001114</name>
</gene>
<sequence length="281" mass="30966">MTRIAIVTDIHHGAPSHTKRGDTALELLAAFAEWTNAQKPDMVLDLGDRISDVDSQTDARLEREVAEIFARIDAPVHHVCGNHDRDHLSVAENEEILGVPLVSEVIDLGAWQLALWRADARIHRNVPRPGFDLPESDLLWLSRMAQQAAKPTLLASHVPISGHAQTGNYYFQRSPGLSTYPQAERARAALAQARVPVAAIAGHVHWNTVTTVDGIPHMTQQSLTESFTTAGEPARAWGMLELGDTVHWQVFGDDPFETRLTPARHRWTPALAPRPADLAAE</sequence>
<evidence type="ECO:0000259" key="1">
    <source>
        <dbReference type="Pfam" id="PF00149"/>
    </source>
</evidence>
<dbReference type="EMBL" id="FNEJ01000001">
    <property type="protein sequence ID" value="SDI11651.1"/>
    <property type="molecule type" value="Genomic_DNA"/>
</dbReference>
<dbReference type="Proteomes" id="UP000199093">
    <property type="component" value="Unassembled WGS sequence"/>
</dbReference>
<dbReference type="PANTHER" id="PTHR31302">
    <property type="entry name" value="TRANSMEMBRANE PROTEIN WITH METALLOPHOSPHOESTERASE DOMAIN-RELATED"/>
    <property type="match status" value="1"/>
</dbReference>
<protein>
    <submittedName>
        <fullName evidence="2">Calcineurin-like phosphoesterase</fullName>
    </submittedName>
</protein>
<dbReference type="InterPro" id="IPR051158">
    <property type="entry name" value="Metallophosphoesterase_sf"/>
</dbReference>
<evidence type="ECO:0000313" key="3">
    <source>
        <dbReference type="Proteomes" id="UP000199093"/>
    </source>
</evidence>
<accession>A0A1G8HYP9</accession>
<dbReference type="Gene3D" id="3.60.21.10">
    <property type="match status" value="1"/>
</dbReference>
<dbReference type="SUPFAM" id="SSF56300">
    <property type="entry name" value="Metallo-dependent phosphatases"/>
    <property type="match status" value="1"/>
</dbReference>
<evidence type="ECO:0000313" key="2">
    <source>
        <dbReference type="EMBL" id="SDI11651.1"/>
    </source>
</evidence>
<dbReference type="InterPro" id="IPR029052">
    <property type="entry name" value="Metallo-depent_PP-like"/>
</dbReference>
<reference evidence="2 3" key="1">
    <citation type="submission" date="2016-10" db="EMBL/GenBank/DDBJ databases">
        <authorList>
            <person name="de Groot N.N."/>
        </authorList>
    </citation>
    <scope>NUCLEOTIDE SEQUENCE [LARGE SCALE GENOMIC DNA]</scope>
    <source>
        <strain evidence="2 3">DSM 26424</strain>
    </source>
</reference>
<dbReference type="OrthoDB" id="7942177at2"/>
<proteinExistence type="predicted"/>
<dbReference type="RefSeq" id="WP_089842088.1">
    <property type="nucleotide sequence ID" value="NZ_FNEJ01000001.1"/>
</dbReference>